<dbReference type="SUPFAM" id="SSF51445">
    <property type="entry name" value="(Trans)glycosidases"/>
    <property type="match status" value="1"/>
</dbReference>
<dbReference type="PANTHER" id="PTHR34135">
    <property type="entry name" value="LYSOZYME"/>
    <property type="match status" value="1"/>
</dbReference>
<reference evidence="2" key="1">
    <citation type="submission" date="2019-11" db="EMBL/GenBank/DDBJ databases">
        <authorList>
            <person name="Feng L."/>
        </authorList>
    </citation>
    <scope>NUCLEOTIDE SEQUENCE</scope>
    <source>
        <strain evidence="2">IbartlettiiLFYP30</strain>
    </source>
</reference>
<proteinExistence type="inferred from homology"/>
<dbReference type="Gene3D" id="2.30.30.40">
    <property type="entry name" value="SH3 Domains"/>
    <property type="match status" value="1"/>
</dbReference>
<dbReference type="GO" id="GO:0009253">
    <property type="term" value="P:peptidoglycan catabolic process"/>
    <property type="evidence" value="ECO:0007669"/>
    <property type="project" value="InterPro"/>
</dbReference>
<dbReference type="EMBL" id="CACRUE010000013">
    <property type="protein sequence ID" value="VYT83710.1"/>
    <property type="molecule type" value="Genomic_DNA"/>
</dbReference>
<dbReference type="Pfam" id="PF01183">
    <property type="entry name" value="Glyco_hydro_25"/>
    <property type="match status" value="1"/>
</dbReference>
<dbReference type="GO" id="GO:0003796">
    <property type="term" value="F:lysozyme activity"/>
    <property type="evidence" value="ECO:0007669"/>
    <property type="project" value="UniProtKB-EC"/>
</dbReference>
<dbReference type="Gene3D" id="3.20.20.80">
    <property type="entry name" value="Glycosidases"/>
    <property type="match status" value="1"/>
</dbReference>
<dbReference type="InterPro" id="IPR002053">
    <property type="entry name" value="Glyco_hydro_25"/>
</dbReference>
<dbReference type="CDD" id="cd06414">
    <property type="entry name" value="GH25_LytC-like"/>
    <property type="match status" value="1"/>
</dbReference>
<gene>
    <name evidence="2" type="primary">lyc_1</name>
    <name evidence="2" type="ORF">IBLFYP30_01102</name>
</gene>
<comment type="similarity">
    <text evidence="1">Belongs to the glycosyl hydrolase 25 family.</text>
</comment>
<dbReference type="InterPro" id="IPR017853">
    <property type="entry name" value="GH"/>
</dbReference>
<dbReference type="GO" id="GO:0016998">
    <property type="term" value="P:cell wall macromolecule catabolic process"/>
    <property type="evidence" value="ECO:0007669"/>
    <property type="project" value="InterPro"/>
</dbReference>
<sequence length="294" mass="34047">MAIKVWGIDVSKYNHPIDWKKVKNAGVKFAILRVGFASTSNRHNLYLDPYFEEFYRGAKEVGMPVGVYFYSRCNSIQTARREAEFILNAIKGKQFEYPIWLDVEDITTLNSTSRSALTRAVVTCLEEIKKAGYYVGIYSGKYILRDKLDDENLKQYDHWIAQYATRSTYTTYKISMWQFGGEVNFLTSKKIPGIGSNVADQNYCYKDYPTIIKSSGLNGFEKNYLRVELPFYIKTLGKVNIRKSPNIHSQIIYTVPKEGIRYKITKLSENGEWGYVPYRDGWITLNKNYVEKGC</sequence>
<dbReference type="GO" id="GO:0016052">
    <property type="term" value="P:carbohydrate catabolic process"/>
    <property type="evidence" value="ECO:0007669"/>
    <property type="project" value="TreeGrafter"/>
</dbReference>
<keyword evidence="2" id="KW-0326">Glycosidase</keyword>
<dbReference type="RefSeq" id="WP_024037648.1">
    <property type="nucleotide sequence ID" value="NZ_CACRUE010000013.1"/>
</dbReference>
<dbReference type="PROSITE" id="PS51904">
    <property type="entry name" value="GLYCOSYL_HYDROL_F25_2"/>
    <property type="match status" value="1"/>
</dbReference>
<protein>
    <submittedName>
        <fullName evidence="2">Autolytic lysozyme</fullName>
        <ecNumber evidence="2">3.2.1.17</ecNumber>
    </submittedName>
</protein>
<keyword evidence="2" id="KW-0378">Hydrolase</keyword>
<name>A0A6N3A1I8_9FIRM</name>
<accession>A0A6N3A1I8</accession>
<dbReference type="PANTHER" id="PTHR34135:SF2">
    <property type="entry name" value="LYSOZYME"/>
    <property type="match status" value="1"/>
</dbReference>
<evidence type="ECO:0000256" key="1">
    <source>
        <dbReference type="ARBA" id="ARBA00010646"/>
    </source>
</evidence>
<organism evidence="2">
    <name type="scientific">Intestinibacter bartlettii</name>
    <dbReference type="NCBI Taxonomy" id="261299"/>
    <lineage>
        <taxon>Bacteria</taxon>
        <taxon>Bacillati</taxon>
        <taxon>Bacillota</taxon>
        <taxon>Clostridia</taxon>
        <taxon>Peptostreptococcales</taxon>
        <taxon>Peptostreptococcaceae</taxon>
        <taxon>Intestinibacter</taxon>
    </lineage>
</organism>
<evidence type="ECO:0000313" key="2">
    <source>
        <dbReference type="EMBL" id="VYT83710.1"/>
    </source>
</evidence>
<dbReference type="AlphaFoldDB" id="A0A6N3A1I8"/>
<dbReference type="EC" id="3.2.1.17" evidence="2"/>